<dbReference type="OrthoDB" id="19419at2759"/>
<dbReference type="Gene3D" id="4.10.170.10">
    <property type="entry name" value="p53-like tetramerisation domain"/>
    <property type="match status" value="1"/>
</dbReference>
<dbReference type="GO" id="GO:0051262">
    <property type="term" value="P:protein tetramerization"/>
    <property type="evidence" value="ECO:0007669"/>
    <property type="project" value="InterPro"/>
</dbReference>
<dbReference type="AlphaFoldDB" id="A0A813EEV1"/>
<keyword evidence="2" id="KW-1185">Reference proteome</keyword>
<comment type="caution">
    <text evidence="1">The sequence shown here is derived from an EMBL/GenBank/DDBJ whole genome shotgun (WGS) entry which is preliminary data.</text>
</comment>
<protein>
    <submittedName>
        <fullName evidence="1">Uncharacterized protein</fullName>
    </submittedName>
</protein>
<proteinExistence type="predicted"/>
<evidence type="ECO:0000313" key="2">
    <source>
        <dbReference type="Proteomes" id="UP000654075"/>
    </source>
</evidence>
<accession>A0A813EEV1</accession>
<dbReference type="EMBL" id="CAJNNV010011377">
    <property type="protein sequence ID" value="CAE8599666.1"/>
    <property type="molecule type" value="Genomic_DNA"/>
</dbReference>
<feature type="non-terminal residue" evidence="1">
    <location>
        <position position="1"/>
    </location>
</feature>
<sequence length="56" mass="6832">ARKRPALRRAPLPEKEKLADLMEVQLQLQLLDERCAQEQMEIQKRYDRLRRPLFDK</sequence>
<reference evidence="1" key="1">
    <citation type="submission" date="2021-02" db="EMBL/GenBank/DDBJ databases">
        <authorList>
            <person name="Dougan E. K."/>
            <person name="Rhodes N."/>
            <person name="Thang M."/>
            <person name="Chan C."/>
        </authorList>
    </citation>
    <scope>NUCLEOTIDE SEQUENCE</scope>
</reference>
<dbReference type="SUPFAM" id="SSF143113">
    <property type="entry name" value="NAP-like"/>
    <property type="match status" value="1"/>
</dbReference>
<evidence type="ECO:0000313" key="1">
    <source>
        <dbReference type="EMBL" id="CAE8599666.1"/>
    </source>
</evidence>
<dbReference type="Proteomes" id="UP000654075">
    <property type="component" value="Unassembled WGS sequence"/>
</dbReference>
<dbReference type="InterPro" id="IPR036674">
    <property type="entry name" value="p53_tetramer_sf"/>
</dbReference>
<gene>
    <name evidence="1" type="ORF">PGLA1383_LOCUS18012</name>
</gene>
<organism evidence="1 2">
    <name type="scientific">Polarella glacialis</name>
    <name type="common">Dinoflagellate</name>
    <dbReference type="NCBI Taxonomy" id="89957"/>
    <lineage>
        <taxon>Eukaryota</taxon>
        <taxon>Sar</taxon>
        <taxon>Alveolata</taxon>
        <taxon>Dinophyceae</taxon>
        <taxon>Suessiales</taxon>
        <taxon>Suessiaceae</taxon>
        <taxon>Polarella</taxon>
    </lineage>
</organism>
<dbReference type="InterPro" id="IPR037231">
    <property type="entry name" value="NAP-like_sf"/>
</dbReference>
<feature type="non-terminal residue" evidence="1">
    <location>
        <position position="56"/>
    </location>
</feature>
<name>A0A813EEV1_POLGL</name>